<evidence type="ECO:0000313" key="2">
    <source>
        <dbReference type="Proteomes" id="UP000789920"/>
    </source>
</evidence>
<sequence>KGSGFGQFITGSLRTRCCTKCLLFVNIDWKYATSIHNLLNIATEAEN</sequence>
<feature type="non-terminal residue" evidence="1">
    <location>
        <position position="1"/>
    </location>
</feature>
<dbReference type="Proteomes" id="UP000789920">
    <property type="component" value="Unassembled WGS sequence"/>
</dbReference>
<name>A0ACA9QWL1_9GLOM</name>
<organism evidence="1 2">
    <name type="scientific">Racocetra persica</name>
    <dbReference type="NCBI Taxonomy" id="160502"/>
    <lineage>
        <taxon>Eukaryota</taxon>
        <taxon>Fungi</taxon>
        <taxon>Fungi incertae sedis</taxon>
        <taxon>Mucoromycota</taxon>
        <taxon>Glomeromycotina</taxon>
        <taxon>Glomeromycetes</taxon>
        <taxon>Diversisporales</taxon>
        <taxon>Gigasporaceae</taxon>
        <taxon>Racocetra</taxon>
    </lineage>
</organism>
<proteinExistence type="predicted"/>
<comment type="caution">
    <text evidence="1">The sequence shown here is derived from an EMBL/GenBank/DDBJ whole genome shotgun (WGS) entry which is preliminary data.</text>
</comment>
<protein>
    <submittedName>
        <fullName evidence="1">26461_t:CDS:1</fullName>
    </submittedName>
</protein>
<keyword evidence="2" id="KW-1185">Reference proteome</keyword>
<evidence type="ECO:0000313" key="1">
    <source>
        <dbReference type="EMBL" id="CAG8767437.1"/>
    </source>
</evidence>
<gene>
    <name evidence="1" type="ORF">RPERSI_LOCUS15974</name>
</gene>
<accession>A0ACA9QWL1</accession>
<reference evidence="1" key="1">
    <citation type="submission" date="2021-06" db="EMBL/GenBank/DDBJ databases">
        <authorList>
            <person name="Kallberg Y."/>
            <person name="Tangrot J."/>
            <person name="Rosling A."/>
        </authorList>
    </citation>
    <scope>NUCLEOTIDE SEQUENCE</scope>
    <source>
        <strain evidence="1">MA461A</strain>
    </source>
</reference>
<dbReference type="EMBL" id="CAJVQC010038962">
    <property type="protein sequence ID" value="CAG8767437.1"/>
    <property type="molecule type" value="Genomic_DNA"/>
</dbReference>